<reference evidence="3 4" key="1">
    <citation type="submission" date="2015-09" db="EMBL/GenBank/DDBJ databases">
        <authorList>
            <consortium name="Pathogen Informatics"/>
        </authorList>
    </citation>
    <scope>NUCLEOTIDE SEQUENCE [LARGE SCALE GENOMIC DNA]</scope>
    <source>
        <strain evidence="1 3">2789STDY5608838</strain>
        <strain evidence="2 4">2789STDY5834957</strain>
    </source>
</reference>
<dbReference type="AlphaFoldDB" id="A0A174AJT4"/>
<dbReference type="GeneID" id="75077059"/>
<accession>A0A174AJT4</accession>
<protein>
    <submittedName>
        <fullName evidence="1">Predicted metal-binding protein</fullName>
    </submittedName>
</protein>
<dbReference type="Pfam" id="PF10050">
    <property type="entry name" value="DUF2284"/>
    <property type="match status" value="1"/>
</dbReference>
<dbReference type="Proteomes" id="UP000095447">
    <property type="component" value="Unassembled WGS sequence"/>
</dbReference>
<dbReference type="EMBL" id="CYZA01000007">
    <property type="protein sequence ID" value="CUN88971.1"/>
    <property type="molecule type" value="Genomic_DNA"/>
</dbReference>
<evidence type="ECO:0000313" key="2">
    <source>
        <dbReference type="EMBL" id="CUQ25300.1"/>
    </source>
</evidence>
<dbReference type="Proteomes" id="UP000095762">
    <property type="component" value="Unassembled WGS sequence"/>
</dbReference>
<dbReference type="RefSeq" id="WP_008707157.1">
    <property type="nucleotide sequence ID" value="NZ_CYZA01000007.1"/>
</dbReference>
<dbReference type="InterPro" id="IPR019271">
    <property type="entry name" value="DUF2284_metal-binding"/>
</dbReference>
<proteinExistence type="predicted"/>
<evidence type="ECO:0000313" key="4">
    <source>
        <dbReference type="Proteomes" id="UP000095762"/>
    </source>
</evidence>
<dbReference type="EMBL" id="CZBP01000023">
    <property type="protein sequence ID" value="CUQ25300.1"/>
    <property type="molecule type" value="Genomic_DNA"/>
</dbReference>
<sequence>MDLIKEALSMGFADAAIMDTKDLVFVPEYRQFCEDNLCGNYNLVPACPPACGTVEEMQAKALKYEKALVLQTVLKDPIMDPVLFKQAKHAQNILTEQLARQMQEAGKEDILIMSAGPYKNCSCMSAYSVDAQKMADAVGMVCWADDSDVRFFTQILFHEDYSKPHK</sequence>
<organism evidence="1 3">
    <name type="scientific">Blautia obeum</name>
    <dbReference type="NCBI Taxonomy" id="40520"/>
    <lineage>
        <taxon>Bacteria</taxon>
        <taxon>Bacillati</taxon>
        <taxon>Bacillota</taxon>
        <taxon>Clostridia</taxon>
        <taxon>Lachnospirales</taxon>
        <taxon>Lachnospiraceae</taxon>
        <taxon>Blautia</taxon>
    </lineage>
</organism>
<name>A0A174AJT4_9FIRM</name>
<gene>
    <name evidence="1" type="ORF">ERS852395_01596</name>
    <name evidence="2" type="ORF">ERS852569_02689</name>
</gene>
<evidence type="ECO:0000313" key="3">
    <source>
        <dbReference type="Proteomes" id="UP000095447"/>
    </source>
</evidence>
<evidence type="ECO:0000313" key="1">
    <source>
        <dbReference type="EMBL" id="CUN88971.1"/>
    </source>
</evidence>